<comment type="similarity">
    <text evidence="1">Belongs to the HyuE racemase family.</text>
</comment>
<dbReference type="AlphaFoldDB" id="A0A501PJJ3"/>
<dbReference type="PANTHER" id="PTHR28047:SF5">
    <property type="entry name" value="PROTEIN DCG1"/>
    <property type="match status" value="1"/>
</dbReference>
<evidence type="ECO:0000313" key="2">
    <source>
        <dbReference type="EMBL" id="TPD60181.1"/>
    </source>
</evidence>
<dbReference type="PANTHER" id="PTHR28047">
    <property type="entry name" value="PROTEIN DCG1"/>
    <property type="match status" value="1"/>
</dbReference>
<dbReference type="GO" id="GO:0047661">
    <property type="term" value="F:amino-acid racemase activity"/>
    <property type="evidence" value="ECO:0007669"/>
    <property type="project" value="InterPro"/>
</dbReference>
<dbReference type="Gene3D" id="3.40.50.12500">
    <property type="match status" value="1"/>
</dbReference>
<dbReference type="Proteomes" id="UP000319148">
    <property type="component" value="Unassembled WGS sequence"/>
</dbReference>
<dbReference type="InterPro" id="IPR053714">
    <property type="entry name" value="Iso_Racemase_Enz_sf"/>
</dbReference>
<dbReference type="EMBL" id="VFIY01000008">
    <property type="protein sequence ID" value="TPD60181.1"/>
    <property type="molecule type" value="Genomic_DNA"/>
</dbReference>
<dbReference type="InterPro" id="IPR052186">
    <property type="entry name" value="Hydantoin_racemase-like"/>
</dbReference>
<dbReference type="OrthoDB" id="9791723at2"/>
<proteinExistence type="inferred from homology"/>
<dbReference type="InterPro" id="IPR015942">
    <property type="entry name" value="Asp/Glu/hydantoin_racemase"/>
</dbReference>
<accession>A0A501PJJ3</accession>
<dbReference type="SUPFAM" id="SSF53681">
    <property type="entry name" value="Aspartate/glutamate racemase"/>
    <property type="match status" value="1"/>
</dbReference>
<gene>
    <name evidence="2" type="ORF">FIV46_08990</name>
</gene>
<evidence type="ECO:0000313" key="3">
    <source>
        <dbReference type="Proteomes" id="UP000319148"/>
    </source>
</evidence>
<keyword evidence="3" id="KW-1185">Reference proteome</keyword>
<comment type="caution">
    <text evidence="2">The sequence shown here is derived from an EMBL/GenBank/DDBJ whole genome shotgun (WGS) entry which is preliminary data.</text>
</comment>
<name>A0A501PJJ3_9PROT</name>
<dbReference type="Pfam" id="PF01177">
    <property type="entry name" value="Asp_Glu_race"/>
    <property type="match status" value="1"/>
</dbReference>
<dbReference type="InterPro" id="IPR001920">
    <property type="entry name" value="Asp/Glu_race"/>
</dbReference>
<sequence length="253" mass="28036">MNEPKKIKMILPVPLPAEAIGMFEQQIPENLRRSDITIDFVAPRNGAKILDSFYEFTLADAFVLDAGMAAEKEGYDAVCINSMSDSGLHALRSCLSIPVIGPCEATLLTACMTGQKFSILTMWDRWKPMYMKTIREQGLQTRLASIRAIGVNPDAEELLAGKEEVVFDLLKREGEAAIEKDGADVIILGSTTMYQSYDFLSANLPVPVLNPGLIALKTCEMFLDLGMAHSPRYYQPPREKDENLFSGVECKFA</sequence>
<protein>
    <submittedName>
        <fullName evidence="2">Hydrogenase expression protein HupH</fullName>
    </submittedName>
</protein>
<evidence type="ECO:0000256" key="1">
    <source>
        <dbReference type="ARBA" id="ARBA00038414"/>
    </source>
</evidence>
<organism evidence="2 3">
    <name type="scientific">Emcibacter nanhaiensis</name>
    <dbReference type="NCBI Taxonomy" id="1505037"/>
    <lineage>
        <taxon>Bacteria</taxon>
        <taxon>Pseudomonadati</taxon>
        <taxon>Pseudomonadota</taxon>
        <taxon>Alphaproteobacteria</taxon>
        <taxon>Emcibacterales</taxon>
        <taxon>Emcibacteraceae</taxon>
        <taxon>Emcibacter</taxon>
    </lineage>
</organism>
<reference evidence="3" key="1">
    <citation type="submission" date="2019-06" db="EMBL/GenBank/DDBJ databases">
        <title>The complete genome of Emcibacter congregatus ZYLT.</title>
        <authorList>
            <person name="Zhao Z."/>
        </authorList>
    </citation>
    <scope>NUCLEOTIDE SEQUENCE [LARGE SCALE GENOMIC DNA]</scope>
    <source>
        <strain evidence="3">MCCC 1A06723</strain>
    </source>
</reference>